<proteinExistence type="predicted"/>
<dbReference type="Gene3D" id="1.10.10.60">
    <property type="entry name" value="Homeodomain-like"/>
    <property type="match status" value="2"/>
</dbReference>
<dbReference type="CDD" id="cd17536">
    <property type="entry name" value="REC_YesN-like"/>
    <property type="match status" value="1"/>
</dbReference>
<evidence type="ECO:0000313" key="13">
    <source>
        <dbReference type="Proteomes" id="UP000609346"/>
    </source>
</evidence>
<dbReference type="PROSITE" id="PS50110">
    <property type="entry name" value="RESPONSE_REGULATORY"/>
    <property type="match status" value="1"/>
</dbReference>
<evidence type="ECO:0000256" key="4">
    <source>
        <dbReference type="ARBA" id="ARBA00023012"/>
    </source>
</evidence>
<feature type="coiled-coil region" evidence="9">
    <location>
        <begin position="116"/>
        <end position="143"/>
    </location>
</feature>
<keyword evidence="2" id="KW-0963">Cytoplasm</keyword>
<dbReference type="PANTHER" id="PTHR42713:SF3">
    <property type="entry name" value="TRANSCRIPTIONAL REGULATORY PROTEIN HPTR"/>
    <property type="match status" value="1"/>
</dbReference>
<keyword evidence="7" id="KW-0804">Transcription</keyword>
<dbReference type="Pfam" id="PF00072">
    <property type="entry name" value="Response_reg"/>
    <property type="match status" value="1"/>
</dbReference>
<dbReference type="InterPro" id="IPR018060">
    <property type="entry name" value="HTH_AraC"/>
</dbReference>
<name>A0ABR8N2K7_9BACL</name>
<feature type="modified residue" description="4-aspartylphosphate" evidence="8">
    <location>
        <position position="55"/>
    </location>
</feature>
<dbReference type="Proteomes" id="UP000609346">
    <property type="component" value="Unassembled WGS sequence"/>
</dbReference>
<gene>
    <name evidence="12" type="ORF">H8B09_22980</name>
</gene>
<evidence type="ECO:0000256" key="2">
    <source>
        <dbReference type="ARBA" id="ARBA00022490"/>
    </source>
</evidence>
<protein>
    <submittedName>
        <fullName evidence="12">Response regulator</fullName>
    </submittedName>
</protein>
<keyword evidence="5" id="KW-0805">Transcription regulation</keyword>
<comment type="subcellular location">
    <subcellularLocation>
        <location evidence="1">Cytoplasm</location>
    </subcellularLocation>
</comment>
<dbReference type="SUPFAM" id="SSF52172">
    <property type="entry name" value="CheY-like"/>
    <property type="match status" value="1"/>
</dbReference>
<feature type="domain" description="HTH araC/xylS-type" evidence="10">
    <location>
        <begin position="295"/>
        <end position="394"/>
    </location>
</feature>
<dbReference type="Gene3D" id="3.40.50.2300">
    <property type="match status" value="1"/>
</dbReference>
<reference evidence="12 13" key="1">
    <citation type="submission" date="2020-09" db="EMBL/GenBank/DDBJ databases">
        <title>Paenibacillus sp. strain PR3 16S rRNA gene Genome sequencing and assembly.</title>
        <authorList>
            <person name="Kim J."/>
        </authorList>
    </citation>
    <scope>NUCLEOTIDE SEQUENCE [LARGE SCALE GENOMIC DNA]</scope>
    <source>
        <strain evidence="12 13">PR3</strain>
    </source>
</reference>
<evidence type="ECO:0000256" key="1">
    <source>
        <dbReference type="ARBA" id="ARBA00004496"/>
    </source>
</evidence>
<evidence type="ECO:0000313" key="12">
    <source>
        <dbReference type="EMBL" id="MBD3921652.1"/>
    </source>
</evidence>
<keyword evidence="13" id="KW-1185">Reference proteome</keyword>
<dbReference type="Pfam" id="PF12833">
    <property type="entry name" value="HTH_18"/>
    <property type="match status" value="1"/>
</dbReference>
<dbReference type="PRINTS" id="PR00032">
    <property type="entry name" value="HTHARAC"/>
</dbReference>
<keyword evidence="6" id="KW-0238">DNA-binding</keyword>
<evidence type="ECO:0000256" key="8">
    <source>
        <dbReference type="PROSITE-ProRule" id="PRU00169"/>
    </source>
</evidence>
<evidence type="ECO:0000259" key="10">
    <source>
        <dbReference type="PROSITE" id="PS01124"/>
    </source>
</evidence>
<accession>A0ABR8N2K7</accession>
<dbReference type="PROSITE" id="PS01124">
    <property type="entry name" value="HTH_ARAC_FAMILY_2"/>
    <property type="match status" value="1"/>
</dbReference>
<dbReference type="PANTHER" id="PTHR42713">
    <property type="entry name" value="HISTIDINE KINASE-RELATED"/>
    <property type="match status" value="1"/>
</dbReference>
<dbReference type="EMBL" id="JACXZA010000006">
    <property type="protein sequence ID" value="MBD3921652.1"/>
    <property type="molecule type" value="Genomic_DNA"/>
</dbReference>
<evidence type="ECO:0000256" key="3">
    <source>
        <dbReference type="ARBA" id="ARBA00022553"/>
    </source>
</evidence>
<dbReference type="InterPro" id="IPR001789">
    <property type="entry name" value="Sig_transdc_resp-reg_receiver"/>
</dbReference>
<dbReference type="SMART" id="SM00448">
    <property type="entry name" value="REC"/>
    <property type="match status" value="1"/>
</dbReference>
<keyword evidence="3 8" id="KW-0597">Phosphoprotein</keyword>
<dbReference type="RefSeq" id="WP_191205943.1">
    <property type="nucleotide sequence ID" value="NZ_JACXZA010000006.1"/>
</dbReference>
<keyword evidence="4" id="KW-0902">Two-component regulatory system</keyword>
<evidence type="ECO:0000256" key="7">
    <source>
        <dbReference type="ARBA" id="ARBA00023163"/>
    </source>
</evidence>
<organism evidence="12 13">
    <name type="scientific">Paenibacillus terricola</name>
    <dbReference type="NCBI Taxonomy" id="2763503"/>
    <lineage>
        <taxon>Bacteria</taxon>
        <taxon>Bacillati</taxon>
        <taxon>Bacillota</taxon>
        <taxon>Bacilli</taxon>
        <taxon>Bacillales</taxon>
        <taxon>Paenibacillaceae</taxon>
        <taxon>Paenibacillus</taxon>
    </lineage>
</organism>
<dbReference type="InterPro" id="IPR020449">
    <property type="entry name" value="Tscrpt_reg_AraC-type_HTH"/>
</dbReference>
<dbReference type="InterPro" id="IPR051552">
    <property type="entry name" value="HptR"/>
</dbReference>
<evidence type="ECO:0000256" key="9">
    <source>
        <dbReference type="SAM" id="Coils"/>
    </source>
</evidence>
<feature type="domain" description="Response regulatory" evidence="11">
    <location>
        <begin position="3"/>
        <end position="120"/>
    </location>
</feature>
<keyword evidence="9" id="KW-0175">Coiled coil</keyword>
<sequence length="405" mass="45835">MKKVMLVDDEILIRENIRDCIPWTQEGFAYCGDAPDGEVALPLIDQHVPDILITDIKMPFMNGLELSRIVRDKYPEMKIIILSGHDEFEYAREALRLGVEDYCLKPVSAADIVKLLQEVSCKIDRQRQDRERLEKLANRLASQRDVVGPAGGGERLAITGHGVDGMGVSVGFDATGAAPSHVHLDRQRFVSFLKVGVQAEADLYIRGYLSPLRGIDWSAASYGRYALNDLTVECWQAARELLRSPELTAEENQRFTQALATVRSTDDAVQYLLLVAEQFWTWRAQAAGRYSDQLRDVKAFIDSHIGDDKLSLQDAAAHVRMSPSHLSKVFAQETGETFIEYVMQMRIRKAMELLLATNDKTYEVAFKVGYNDAHYFSNVFRKATGMTPRDFRKRSVTGREQHVDR</sequence>
<evidence type="ECO:0000256" key="6">
    <source>
        <dbReference type="ARBA" id="ARBA00023125"/>
    </source>
</evidence>
<evidence type="ECO:0000259" key="11">
    <source>
        <dbReference type="PROSITE" id="PS50110"/>
    </source>
</evidence>
<dbReference type="SUPFAM" id="SSF46689">
    <property type="entry name" value="Homeodomain-like"/>
    <property type="match status" value="2"/>
</dbReference>
<dbReference type="InterPro" id="IPR011006">
    <property type="entry name" value="CheY-like_superfamily"/>
</dbReference>
<dbReference type="SMART" id="SM00342">
    <property type="entry name" value="HTH_ARAC"/>
    <property type="match status" value="1"/>
</dbReference>
<comment type="caution">
    <text evidence="12">The sequence shown here is derived from an EMBL/GenBank/DDBJ whole genome shotgun (WGS) entry which is preliminary data.</text>
</comment>
<dbReference type="InterPro" id="IPR009057">
    <property type="entry name" value="Homeodomain-like_sf"/>
</dbReference>
<evidence type="ECO:0000256" key="5">
    <source>
        <dbReference type="ARBA" id="ARBA00023015"/>
    </source>
</evidence>